<sequence>MGAVLALVLVGVLVLVNIVGDATSQAKSQADDFTKLVIAGESSKAYDDFLDPALQKQISKESFVEGVASLDMDDTCKQSYNSVNVANENDSKSADFAGVITCDGKTIDLGYRFEGTDQLKITEIKLRPAS</sequence>
<evidence type="ECO:0000313" key="2">
    <source>
        <dbReference type="Proteomes" id="UP000280861"/>
    </source>
</evidence>
<name>A0A3P5XNR5_9MICC</name>
<gene>
    <name evidence="1" type="ORF">PSET11_02507</name>
</gene>
<dbReference type="OrthoDB" id="4948466at2"/>
<reference evidence="1 2" key="1">
    <citation type="submission" date="2018-11" db="EMBL/GenBank/DDBJ databases">
        <authorList>
            <person name="Criscuolo A."/>
        </authorList>
    </citation>
    <scope>NUCLEOTIDE SEQUENCE [LARGE SCALE GENOMIC DNA]</scope>
    <source>
        <strain evidence="1">AT11b</strain>
    </source>
</reference>
<proteinExistence type="predicted"/>
<dbReference type="AlphaFoldDB" id="A0A3P5XNR5"/>
<organism evidence="1 2">
    <name type="scientific">Arthrobacter ulcerisalmonis</name>
    <dbReference type="NCBI Taxonomy" id="2483813"/>
    <lineage>
        <taxon>Bacteria</taxon>
        <taxon>Bacillati</taxon>
        <taxon>Actinomycetota</taxon>
        <taxon>Actinomycetes</taxon>
        <taxon>Micrococcales</taxon>
        <taxon>Micrococcaceae</taxon>
        <taxon>Arthrobacter</taxon>
    </lineage>
</organism>
<dbReference type="EMBL" id="UXAU01000037">
    <property type="protein sequence ID" value="VDC30390.1"/>
    <property type="molecule type" value="Genomic_DNA"/>
</dbReference>
<accession>A0A3P5XNR5</accession>
<protein>
    <submittedName>
        <fullName evidence="1">Uncharacterized protein</fullName>
    </submittedName>
</protein>
<evidence type="ECO:0000313" key="1">
    <source>
        <dbReference type="EMBL" id="VDC30390.1"/>
    </source>
</evidence>
<dbReference type="Proteomes" id="UP000280861">
    <property type="component" value="Unassembled WGS sequence"/>
</dbReference>
<keyword evidence="2" id="KW-1185">Reference proteome</keyword>